<keyword evidence="8" id="KW-0547">Nucleotide-binding</keyword>
<evidence type="ECO:0000256" key="6">
    <source>
        <dbReference type="ARBA" id="ARBA00022679"/>
    </source>
</evidence>
<evidence type="ECO:0000256" key="12">
    <source>
        <dbReference type="ARBA" id="ARBA00023012"/>
    </source>
</evidence>
<evidence type="ECO:0000256" key="10">
    <source>
        <dbReference type="ARBA" id="ARBA00022840"/>
    </source>
</evidence>
<evidence type="ECO:0000256" key="14">
    <source>
        <dbReference type="SAM" id="Phobius"/>
    </source>
</evidence>
<evidence type="ECO:0000256" key="4">
    <source>
        <dbReference type="ARBA" id="ARBA00022475"/>
    </source>
</evidence>
<evidence type="ECO:0000259" key="15">
    <source>
        <dbReference type="PROSITE" id="PS50109"/>
    </source>
</evidence>
<evidence type="ECO:0000256" key="7">
    <source>
        <dbReference type="ARBA" id="ARBA00022692"/>
    </source>
</evidence>
<evidence type="ECO:0000256" key="3">
    <source>
        <dbReference type="ARBA" id="ARBA00012438"/>
    </source>
</evidence>
<feature type="transmembrane region" description="Helical" evidence="14">
    <location>
        <begin position="176"/>
        <end position="196"/>
    </location>
</feature>
<dbReference type="PROSITE" id="PS50109">
    <property type="entry name" value="HIS_KIN"/>
    <property type="match status" value="1"/>
</dbReference>
<dbReference type="PANTHER" id="PTHR44936">
    <property type="entry name" value="SENSOR PROTEIN CREC"/>
    <property type="match status" value="1"/>
</dbReference>
<keyword evidence="13 14" id="KW-0472">Membrane</keyword>
<dbReference type="SUPFAM" id="SSF55874">
    <property type="entry name" value="ATPase domain of HSP90 chaperone/DNA topoisomerase II/histidine kinase"/>
    <property type="match status" value="1"/>
</dbReference>
<dbReference type="InterPro" id="IPR036890">
    <property type="entry name" value="HATPase_C_sf"/>
</dbReference>
<evidence type="ECO:0000256" key="1">
    <source>
        <dbReference type="ARBA" id="ARBA00000085"/>
    </source>
</evidence>
<keyword evidence="4" id="KW-1003">Cell membrane</keyword>
<evidence type="ECO:0000313" key="16">
    <source>
        <dbReference type="EMBL" id="GEC18846.1"/>
    </source>
</evidence>
<dbReference type="EMBL" id="BJNG01000011">
    <property type="protein sequence ID" value="GEC18846.1"/>
    <property type="molecule type" value="Genomic_DNA"/>
</dbReference>
<dbReference type="Pfam" id="PF02518">
    <property type="entry name" value="HATPase_c"/>
    <property type="match status" value="1"/>
</dbReference>
<evidence type="ECO:0000256" key="5">
    <source>
        <dbReference type="ARBA" id="ARBA00022553"/>
    </source>
</evidence>
<dbReference type="Pfam" id="PF17203">
    <property type="entry name" value="sCache_3_2"/>
    <property type="match status" value="1"/>
</dbReference>
<organism evidence="16 17">
    <name type="scientific">Pseudonocardia hydrocarbonoxydans</name>
    <dbReference type="NCBI Taxonomy" id="76726"/>
    <lineage>
        <taxon>Bacteria</taxon>
        <taxon>Bacillati</taxon>
        <taxon>Actinomycetota</taxon>
        <taxon>Actinomycetes</taxon>
        <taxon>Pseudonocardiales</taxon>
        <taxon>Pseudonocardiaceae</taxon>
        <taxon>Pseudonocardia</taxon>
    </lineage>
</organism>
<dbReference type="GO" id="GO:0005524">
    <property type="term" value="F:ATP binding"/>
    <property type="evidence" value="ECO:0007669"/>
    <property type="project" value="UniProtKB-KW"/>
</dbReference>
<gene>
    <name evidence="16" type="ORF">PHY01_11290</name>
</gene>
<evidence type="ECO:0000256" key="13">
    <source>
        <dbReference type="ARBA" id="ARBA00023136"/>
    </source>
</evidence>
<comment type="catalytic activity">
    <reaction evidence="1">
        <text>ATP + protein L-histidine = ADP + protein N-phospho-L-histidine.</text>
        <dbReference type="EC" id="2.7.13.3"/>
    </reaction>
</comment>
<evidence type="ECO:0000256" key="9">
    <source>
        <dbReference type="ARBA" id="ARBA00022777"/>
    </source>
</evidence>
<keyword evidence="10" id="KW-0067">ATP-binding</keyword>
<dbReference type="Gene3D" id="3.30.565.10">
    <property type="entry name" value="Histidine kinase-like ATPase, C-terminal domain"/>
    <property type="match status" value="1"/>
</dbReference>
<dbReference type="SMART" id="SM00387">
    <property type="entry name" value="HATPase_c"/>
    <property type="match status" value="1"/>
</dbReference>
<dbReference type="SUPFAM" id="SSF55785">
    <property type="entry name" value="PYP-like sensor domain (PAS domain)"/>
    <property type="match status" value="1"/>
</dbReference>
<comment type="caution">
    <text evidence="16">The sequence shown here is derived from an EMBL/GenBank/DDBJ whole genome shotgun (WGS) entry which is preliminary data.</text>
</comment>
<dbReference type="PRINTS" id="PR00344">
    <property type="entry name" value="BCTRLSENSOR"/>
</dbReference>
<dbReference type="Proteomes" id="UP000320338">
    <property type="component" value="Unassembled WGS sequence"/>
</dbReference>
<dbReference type="SUPFAM" id="SSF103190">
    <property type="entry name" value="Sensory domain-like"/>
    <property type="match status" value="1"/>
</dbReference>
<dbReference type="InterPro" id="IPR004358">
    <property type="entry name" value="Sig_transdc_His_kin-like_C"/>
</dbReference>
<keyword evidence="5" id="KW-0597">Phosphoprotein</keyword>
<evidence type="ECO:0000256" key="8">
    <source>
        <dbReference type="ARBA" id="ARBA00022741"/>
    </source>
</evidence>
<dbReference type="EC" id="2.7.13.3" evidence="3"/>
<accession>A0A4Y3WND3</accession>
<keyword evidence="11 14" id="KW-1133">Transmembrane helix</keyword>
<dbReference type="InterPro" id="IPR003594">
    <property type="entry name" value="HATPase_dom"/>
</dbReference>
<dbReference type="InterPro" id="IPR005467">
    <property type="entry name" value="His_kinase_dom"/>
</dbReference>
<keyword evidence="12" id="KW-0902">Two-component regulatory system</keyword>
<evidence type="ECO:0000256" key="11">
    <source>
        <dbReference type="ARBA" id="ARBA00022989"/>
    </source>
</evidence>
<dbReference type="PANTHER" id="PTHR44936:SF10">
    <property type="entry name" value="SENSOR PROTEIN RSTB"/>
    <property type="match status" value="1"/>
</dbReference>
<dbReference type="GO" id="GO:0000160">
    <property type="term" value="P:phosphorelay signal transduction system"/>
    <property type="evidence" value="ECO:0007669"/>
    <property type="project" value="UniProtKB-KW"/>
</dbReference>
<protein>
    <recommendedName>
        <fullName evidence="3">histidine kinase</fullName>
        <ecNumber evidence="3">2.7.13.3</ecNumber>
    </recommendedName>
</protein>
<keyword evidence="9 16" id="KW-0418">Kinase</keyword>
<keyword evidence="6" id="KW-0808">Transferase</keyword>
<reference evidence="16 17" key="1">
    <citation type="submission" date="2019-06" db="EMBL/GenBank/DDBJ databases">
        <title>Whole genome shotgun sequence of Pseudonocardia hydrocarbonoxydans NBRC 14498.</title>
        <authorList>
            <person name="Hosoyama A."/>
            <person name="Uohara A."/>
            <person name="Ohji S."/>
            <person name="Ichikawa N."/>
        </authorList>
    </citation>
    <scope>NUCLEOTIDE SEQUENCE [LARGE SCALE GENOMIC DNA]</scope>
    <source>
        <strain evidence="16 17">NBRC 14498</strain>
    </source>
</reference>
<dbReference type="InterPro" id="IPR000014">
    <property type="entry name" value="PAS"/>
</dbReference>
<name>A0A4Y3WND3_9PSEU</name>
<feature type="domain" description="Histidine kinase" evidence="15">
    <location>
        <begin position="336"/>
        <end position="528"/>
    </location>
</feature>
<keyword evidence="17" id="KW-1185">Reference proteome</keyword>
<dbReference type="InterPro" id="IPR033463">
    <property type="entry name" value="sCache_3"/>
</dbReference>
<dbReference type="RefSeq" id="WP_307723942.1">
    <property type="nucleotide sequence ID" value="NZ_BAAARZ010000011.1"/>
</dbReference>
<dbReference type="InterPro" id="IPR029151">
    <property type="entry name" value="Sensor-like_sf"/>
</dbReference>
<comment type="subcellular location">
    <subcellularLocation>
        <location evidence="2">Cell membrane</location>
        <topology evidence="2">Multi-pass membrane protein</topology>
    </subcellularLocation>
</comment>
<dbReference type="Pfam" id="PF13188">
    <property type="entry name" value="PAS_8"/>
    <property type="match status" value="1"/>
</dbReference>
<proteinExistence type="predicted"/>
<dbReference type="AlphaFoldDB" id="A0A4Y3WND3"/>
<dbReference type="Gene3D" id="3.30.450.20">
    <property type="entry name" value="PAS domain"/>
    <property type="match status" value="2"/>
</dbReference>
<dbReference type="GO" id="GO:0005886">
    <property type="term" value="C:plasma membrane"/>
    <property type="evidence" value="ECO:0007669"/>
    <property type="project" value="UniProtKB-SubCell"/>
</dbReference>
<dbReference type="GO" id="GO:0004673">
    <property type="term" value="F:protein histidine kinase activity"/>
    <property type="evidence" value="ECO:0007669"/>
    <property type="project" value="UniProtKB-EC"/>
</dbReference>
<dbReference type="InterPro" id="IPR050980">
    <property type="entry name" value="2C_sensor_his_kinase"/>
</dbReference>
<sequence length="535" mass="56196">MIPLGPMRRWSLAAQLFALQAVLVVLVLGGVGAATYLQFAADNERETAEEMLGVAHTLAAVPEVIDALDDPDPSAVLQPLAERVRADTATDFVVVMTTGGVRFSHPDTAEIGRVFRGTIAPAAAGATTFTETYTGTLGPSVRSVVPVVDDGRVVALVSVGRTVTAVSRELGERLPVLALIATAAFGLAAAGSWLLSRWLRRSTHDMGPAELSRMYEYYDTVLHSVREGLLLLDRGGRVQLANDEARRLLALPAEVAGRRVDGLGLPDALGSALAAGERRSDEIHLTADRIVVVNQAPARWAGRDLGTVVTLRDHTELRALSTELETIRGFAQSLNAQAHEAANQLHTVVSLIELGRAEEALTYATAELELARHLTDAVLAGIAVPELAALVVGKAAEAGERGVELGLGEGARVPDGLADPRDLVTIVGNLLDNAVDAALDGPEPRWVRLDAGIDDEGFVLRVSDSGPGLEDPEQAFTSGWSTKPADGMGRGLGLALVRRAVHRHGGTVSAGDAPGGGAELRVRLPVAAAVREPQP</sequence>
<keyword evidence="7 14" id="KW-0812">Transmembrane</keyword>
<evidence type="ECO:0000313" key="17">
    <source>
        <dbReference type="Proteomes" id="UP000320338"/>
    </source>
</evidence>
<dbReference type="InterPro" id="IPR035965">
    <property type="entry name" value="PAS-like_dom_sf"/>
</dbReference>
<evidence type="ECO:0000256" key="2">
    <source>
        <dbReference type="ARBA" id="ARBA00004651"/>
    </source>
</evidence>